<dbReference type="EMBL" id="JBGFUD010003780">
    <property type="protein sequence ID" value="MFH4979046.1"/>
    <property type="molecule type" value="Genomic_DNA"/>
</dbReference>
<keyword evidence="3" id="KW-1185">Reference proteome</keyword>
<evidence type="ECO:0000256" key="1">
    <source>
        <dbReference type="SAM" id="SignalP"/>
    </source>
</evidence>
<organism evidence="2 3">
    <name type="scientific">Gnathostoma spinigerum</name>
    <dbReference type="NCBI Taxonomy" id="75299"/>
    <lineage>
        <taxon>Eukaryota</taxon>
        <taxon>Metazoa</taxon>
        <taxon>Ecdysozoa</taxon>
        <taxon>Nematoda</taxon>
        <taxon>Chromadorea</taxon>
        <taxon>Rhabditida</taxon>
        <taxon>Spirurina</taxon>
        <taxon>Gnathostomatomorpha</taxon>
        <taxon>Gnathostomatoidea</taxon>
        <taxon>Gnathostomatidae</taxon>
        <taxon>Gnathostoma</taxon>
    </lineage>
</organism>
<feature type="chain" id="PRO_5044890828" evidence="1">
    <location>
        <begin position="23"/>
        <end position="134"/>
    </location>
</feature>
<evidence type="ECO:0000313" key="2">
    <source>
        <dbReference type="EMBL" id="MFH4979046.1"/>
    </source>
</evidence>
<dbReference type="Proteomes" id="UP001608902">
    <property type="component" value="Unassembled WGS sequence"/>
</dbReference>
<feature type="signal peptide" evidence="1">
    <location>
        <begin position="1"/>
        <end position="22"/>
    </location>
</feature>
<protein>
    <submittedName>
        <fullName evidence="2">Uncharacterized protein</fullName>
    </submittedName>
</protein>
<keyword evidence="1" id="KW-0732">Signal</keyword>
<accession>A0ABD6ENN5</accession>
<evidence type="ECO:0000313" key="3">
    <source>
        <dbReference type="Proteomes" id="UP001608902"/>
    </source>
</evidence>
<name>A0ABD6ENN5_9BILA</name>
<dbReference type="PANTHER" id="PTHR37427:SF2">
    <property type="entry name" value="SECRETED PROTEIN"/>
    <property type="match status" value="1"/>
</dbReference>
<dbReference type="PANTHER" id="PTHR37427">
    <property type="entry name" value="PROTEIN CBG20963-RELATED"/>
    <property type="match status" value="1"/>
</dbReference>
<dbReference type="AlphaFoldDB" id="A0ABD6ENN5"/>
<sequence>MYLRVICLLAVLFSEATRKASGCDIKLAIYSQTEKPFFVKVIAYNGTETPLYAINKSEAQNKKIIVISGPICNLKPTEIRVYQFPPEEDFDSYHKTSAYLEGIGTAMYNVGDDLVPKMGGRFGVACGFGDCGRG</sequence>
<comment type="caution">
    <text evidence="2">The sequence shown here is derived from an EMBL/GenBank/DDBJ whole genome shotgun (WGS) entry which is preliminary data.</text>
</comment>
<gene>
    <name evidence="2" type="ORF">AB6A40_005755</name>
</gene>
<reference evidence="2 3" key="1">
    <citation type="submission" date="2024-08" db="EMBL/GenBank/DDBJ databases">
        <title>Gnathostoma spinigerum genome.</title>
        <authorList>
            <person name="Gonzalez-Bertolin B."/>
            <person name="Monzon S."/>
            <person name="Zaballos A."/>
            <person name="Jimenez P."/>
            <person name="Dekumyoy P."/>
            <person name="Varona S."/>
            <person name="Cuesta I."/>
            <person name="Sumanam S."/>
            <person name="Adisakwattana P."/>
            <person name="Gasser R.B."/>
            <person name="Hernandez-Gonzalez A."/>
            <person name="Young N.D."/>
            <person name="Perteguer M.J."/>
        </authorList>
    </citation>
    <scope>NUCLEOTIDE SEQUENCE [LARGE SCALE GENOMIC DNA]</scope>
    <source>
        <strain evidence="2">AL3</strain>
        <tissue evidence="2">Liver</tissue>
    </source>
</reference>
<proteinExistence type="predicted"/>